<evidence type="ECO:0000313" key="1">
    <source>
        <dbReference type="EMBL" id="MCW6035609.1"/>
    </source>
</evidence>
<gene>
    <name evidence="1" type="ORF">K4A83_04895</name>
</gene>
<keyword evidence="2" id="KW-1185">Reference proteome</keyword>
<proteinExistence type="predicted"/>
<dbReference type="Pfam" id="PF11165">
    <property type="entry name" value="DUF2949"/>
    <property type="match status" value="1"/>
</dbReference>
<sequence length="70" mass="7914">MASSLPPPFLAYLEEELAIPRESIQLVLRCQSVTLSSFPMLLWQYGLISLAQLEEILDWLDNLPTPVLTV</sequence>
<dbReference type="Proteomes" id="UP001526426">
    <property type="component" value="Unassembled WGS sequence"/>
</dbReference>
<dbReference type="EMBL" id="JAIHOM010000017">
    <property type="protein sequence ID" value="MCW6035609.1"/>
    <property type="molecule type" value="Genomic_DNA"/>
</dbReference>
<name>A0ABT3L280_9CYAN</name>
<comment type="caution">
    <text evidence="1">The sequence shown here is derived from an EMBL/GenBank/DDBJ whole genome shotgun (WGS) entry which is preliminary data.</text>
</comment>
<accession>A0ABT3L280</accession>
<reference evidence="1 2" key="1">
    <citation type="submission" date="2021-08" db="EMBL/GenBank/DDBJ databases">
        <title>Draft genome sequence of Spirulina subsalsa with high tolerance to salinity and hype-accumulation of phycocyanin.</title>
        <authorList>
            <person name="Pei H."/>
            <person name="Jiang L."/>
        </authorList>
    </citation>
    <scope>NUCLEOTIDE SEQUENCE [LARGE SCALE GENOMIC DNA]</scope>
    <source>
        <strain evidence="1 2">FACHB-351</strain>
    </source>
</reference>
<organism evidence="1 2">
    <name type="scientific">Spirulina subsalsa FACHB-351</name>
    <dbReference type="NCBI Taxonomy" id="234711"/>
    <lineage>
        <taxon>Bacteria</taxon>
        <taxon>Bacillati</taxon>
        <taxon>Cyanobacteriota</taxon>
        <taxon>Cyanophyceae</taxon>
        <taxon>Spirulinales</taxon>
        <taxon>Spirulinaceae</taxon>
        <taxon>Spirulina</taxon>
    </lineage>
</organism>
<evidence type="ECO:0000313" key="2">
    <source>
        <dbReference type="Proteomes" id="UP001526426"/>
    </source>
</evidence>
<protein>
    <submittedName>
        <fullName evidence="1">DUF2949 domain-containing protein</fullName>
    </submittedName>
</protein>
<dbReference type="RefSeq" id="WP_265263319.1">
    <property type="nucleotide sequence ID" value="NZ_JAIHOM010000017.1"/>
</dbReference>
<dbReference type="InterPro" id="IPR021336">
    <property type="entry name" value="DUF2949"/>
</dbReference>